<feature type="transmembrane region" description="Helical" evidence="5">
    <location>
        <begin position="76"/>
        <end position="98"/>
    </location>
</feature>
<feature type="transmembrane region" description="Helical" evidence="5">
    <location>
        <begin position="127"/>
        <end position="145"/>
    </location>
</feature>
<feature type="transmembrane region" description="Helical" evidence="5">
    <location>
        <begin position="411"/>
        <end position="432"/>
    </location>
</feature>
<evidence type="ECO:0000256" key="3">
    <source>
        <dbReference type="ARBA" id="ARBA00022989"/>
    </source>
</evidence>
<feature type="transmembrane region" description="Helical" evidence="5">
    <location>
        <begin position="340"/>
        <end position="360"/>
    </location>
</feature>
<keyword evidence="4 5" id="KW-0472">Membrane</keyword>
<dbReference type="InterPro" id="IPR007016">
    <property type="entry name" value="O-antigen_ligase-rel_domated"/>
</dbReference>
<feature type="transmembrane region" description="Helical" evidence="5">
    <location>
        <begin position="104"/>
        <end position="120"/>
    </location>
</feature>
<dbReference type="InterPro" id="IPR011990">
    <property type="entry name" value="TPR-like_helical_dom_sf"/>
</dbReference>
<organism evidence="7 8">
    <name type="scientific">Odoribacter splanchnicus</name>
    <dbReference type="NCBI Taxonomy" id="28118"/>
    <lineage>
        <taxon>Bacteria</taxon>
        <taxon>Pseudomonadati</taxon>
        <taxon>Bacteroidota</taxon>
        <taxon>Bacteroidia</taxon>
        <taxon>Bacteroidales</taxon>
        <taxon>Odoribacteraceae</taxon>
        <taxon>Odoribacter</taxon>
    </lineage>
</organism>
<evidence type="ECO:0000313" key="8">
    <source>
        <dbReference type="Proteomes" id="UP000284434"/>
    </source>
</evidence>
<dbReference type="GO" id="GO:0016020">
    <property type="term" value="C:membrane"/>
    <property type="evidence" value="ECO:0007669"/>
    <property type="project" value="UniProtKB-SubCell"/>
</dbReference>
<evidence type="ECO:0000313" key="7">
    <source>
        <dbReference type="EMBL" id="RGY06711.1"/>
    </source>
</evidence>
<feature type="transmembrane region" description="Helical" evidence="5">
    <location>
        <begin position="198"/>
        <end position="217"/>
    </location>
</feature>
<evidence type="ECO:0000256" key="5">
    <source>
        <dbReference type="SAM" id="Phobius"/>
    </source>
</evidence>
<feature type="transmembrane region" description="Helical" evidence="5">
    <location>
        <begin position="367"/>
        <end position="399"/>
    </location>
</feature>
<name>A0A413ICA2_9BACT</name>
<comment type="subcellular location">
    <subcellularLocation>
        <location evidence="1">Membrane</location>
        <topology evidence="1">Multi-pass membrane protein</topology>
    </subcellularLocation>
</comment>
<evidence type="ECO:0000256" key="1">
    <source>
        <dbReference type="ARBA" id="ARBA00004141"/>
    </source>
</evidence>
<dbReference type="Pfam" id="PF04932">
    <property type="entry name" value="Wzy_C"/>
    <property type="match status" value="1"/>
</dbReference>
<feature type="transmembrane region" description="Helical" evidence="5">
    <location>
        <begin position="21"/>
        <end position="39"/>
    </location>
</feature>
<sequence>MGQVAEKFEKIVKEKRGKMRKYFMILAVAGVSLLFLSQFQVADRFYGGIDTSNYFTLLLGTMVATVGLVKIPRTLYWGDVVAFLLFVYFLVHTWATHAMQSREFYLSISYFALYAVFRVIKGMRLTNYAALAVLLCGIYQSYLVLEQLLGYEASNHSRFVVTGSFFNPGPCGIFLAGVFVLAVAMMEKGYRKVGINLMFVRYVIACVAFGMILVAMVPTMSRAGWIGAAVGVILLYRKGIIRWMKRSRRWVIGGGIVGVMIVLALFYGLKKDSANGRLFIWQNTIMAWSEAPLFGVGIDGFERAYAEAQHDYFKKGNALEQDSRYTELAGVVESAFNEPLALFLLLGVTGGGLAVLVLFFKLRRPTVYGCVAVALLVASLFSYPFYIPSIAILFLFAMAQSSDRRIGTTRYANVLIFGMMGGVALCADLRAYGLREVYRDWKNKSAYYTMEDYAGVVEKYGQLYPALKNEYKFLFEYGHSLHKTGRYEESNAVLEQGVRHSADPMFWNVMGNNFLALKQYDRSEAAYLRAYYTCPNRVYPLYLLTKLGAARGDRAKMEHYGHILLDKRPKVPSPAVDEMKAEIRSMFEDKPNTNE</sequence>
<evidence type="ECO:0000256" key="4">
    <source>
        <dbReference type="ARBA" id="ARBA00023136"/>
    </source>
</evidence>
<protein>
    <recommendedName>
        <fullName evidence="6">O-antigen ligase-related domain-containing protein</fullName>
    </recommendedName>
</protein>
<dbReference type="Gene3D" id="1.25.40.10">
    <property type="entry name" value="Tetratricopeptide repeat domain"/>
    <property type="match status" value="1"/>
</dbReference>
<feature type="transmembrane region" description="Helical" evidence="5">
    <location>
        <begin position="250"/>
        <end position="269"/>
    </location>
</feature>
<dbReference type="InterPro" id="IPR051533">
    <property type="entry name" value="WaaL-like"/>
</dbReference>
<comment type="caution">
    <text evidence="7">The sequence shown here is derived from an EMBL/GenBank/DDBJ whole genome shotgun (WGS) entry which is preliminary data.</text>
</comment>
<accession>A0A413ICA2</accession>
<evidence type="ECO:0000259" key="6">
    <source>
        <dbReference type="Pfam" id="PF04932"/>
    </source>
</evidence>
<feature type="transmembrane region" description="Helical" evidence="5">
    <location>
        <begin position="165"/>
        <end position="186"/>
    </location>
</feature>
<feature type="transmembrane region" description="Helical" evidence="5">
    <location>
        <begin position="223"/>
        <end position="238"/>
    </location>
</feature>
<evidence type="ECO:0000256" key="2">
    <source>
        <dbReference type="ARBA" id="ARBA00022692"/>
    </source>
</evidence>
<keyword evidence="3 5" id="KW-1133">Transmembrane helix</keyword>
<dbReference type="Proteomes" id="UP000284434">
    <property type="component" value="Unassembled WGS sequence"/>
</dbReference>
<dbReference type="PANTHER" id="PTHR37422">
    <property type="entry name" value="TEICHURONIC ACID BIOSYNTHESIS PROTEIN TUAE"/>
    <property type="match status" value="1"/>
</dbReference>
<keyword evidence="2 5" id="KW-0812">Transmembrane</keyword>
<feature type="domain" description="O-antigen ligase-related" evidence="6">
    <location>
        <begin position="208"/>
        <end position="315"/>
    </location>
</feature>
<gene>
    <name evidence="7" type="ORF">DXA53_09365</name>
</gene>
<proteinExistence type="predicted"/>
<feature type="transmembrane region" description="Helical" evidence="5">
    <location>
        <begin position="51"/>
        <end position="69"/>
    </location>
</feature>
<dbReference type="PANTHER" id="PTHR37422:SF13">
    <property type="entry name" value="LIPOPOLYSACCHARIDE BIOSYNTHESIS PROTEIN PA4999-RELATED"/>
    <property type="match status" value="1"/>
</dbReference>
<dbReference type="SUPFAM" id="SSF48452">
    <property type="entry name" value="TPR-like"/>
    <property type="match status" value="1"/>
</dbReference>
<dbReference type="EMBL" id="QSCO01000011">
    <property type="protein sequence ID" value="RGY06711.1"/>
    <property type="molecule type" value="Genomic_DNA"/>
</dbReference>
<dbReference type="AlphaFoldDB" id="A0A413ICA2"/>
<reference evidence="7 8" key="1">
    <citation type="submission" date="2018-08" db="EMBL/GenBank/DDBJ databases">
        <title>A genome reference for cultivated species of the human gut microbiota.</title>
        <authorList>
            <person name="Zou Y."/>
            <person name="Xue W."/>
            <person name="Luo G."/>
        </authorList>
    </citation>
    <scope>NUCLEOTIDE SEQUENCE [LARGE SCALE GENOMIC DNA]</scope>
    <source>
        <strain evidence="7 8">OF03-11</strain>
    </source>
</reference>